<dbReference type="InterPro" id="IPR002052">
    <property type="entry name" value="DNA_methylase_N6_adenine_CS"/>
</dbReference>
<dbReference type="GO" id="GO:0003677">
    <property type="term" value="F:DNA binding"/>
    <property type="evidence" value="ECO:0007669"/>
    <property type="project" value="InterPro"/>
</dbReference>
<dbReference type="InterPro" id="IPR029126">
    <property type="entry name" value="BpuSI_N"/>
</dbReference>
<evidence type="ECO:0000259" key="7">
    <source>
        <dbReference type="Pfam" id="PF22008"/>
    </source>
</evidence>
<dbReference type="InterPro" id="IPR054164">
    <property type="entry name" value="BpuSI_TRD"/>
</dbReference>
<evidence type="ECO:0000259" key="5">
    <source>
        <dbReference type="Pfam" id="PF02384"/>
    </source>
</evidence>
<dbReference type="EMBL" id="UOEL01000143">
    <property type="protein sequence ID" value="VAW17274.1"/>
    <property type="molecule type" value="Genomic_DNA"/>
</dbReference>
<sequence length="917" mass="104027">MINLWYNSDEVTGFHPVVETAIKNAIINCGYDSLLELEHHPSIPNSTIVPDFAIKLKSSNRYIFVIEVKKTARDVTSQRFQNQSRSYVSDFSPYWEPNYPKYFCLTNIEELILFADRQGPISTCILKGNPKSHTRFNAQTRDATQTSVEFQATFEQLLPIIYNRAQPDWDNNWEPIIDSFYQNFQSVSSSLSHSKDLSDELSLYELFRLLAFTYLKDYYNQASNPNQSYFRAFPPDSDSLQNFTSKLSNNYTRVLQLDFNQVFSNHPNSTVRIFPENFSSSILQYFKNTIQALNSFGSQAVSDNPLPEYIFNLLTSKVYDKKTLHKKGKIMSDTELSILLATVTIENTDSLVIDPCSGGGALLDAAYDYLNILNLSNNGIAKSHNLLLNQVSGIEYDPFLAQLATFRLVSKNLSGVDNSTNANIQTGNTFTNPNSSGFDVVLMNPPFLRNDNLDSPITTADKTLMNTAITSNGQTNFVALASQPNLYFYFVNYTWHYLKNQGRAGLILMAKFLNNEEGEHLKQFILDKVDSIILYPRNYFEDFKVTTVITVLSKQPTTEIKFLRIINPDLLSRPDDIKSILSSNTTTTINSDYTLKVTNRNINASDNWKMYFNDPEDKFQRLASLSFIEPLNSFFTTIKRGGAGNTGGSNIIYPNFSNTPFSGIDNTNKGFGIKNSRRQRNLILTTSDLNIEEAIHFPDTYDGSSANGLISTSQNDTSLNSVFTTNNQLNSDKWKRIVNNSFRSKVAFDILIPRAERTKHSCYFNPFSNDVMLSTNFFYFSGLTNANTDPQISEVNQTKFVTAFLNSCFGQIQFEIHSNNQEGLRKLEGFHINEFKIPDLKQLSKSEIDAVVSEFDILNSKNVIISGDEGIVTPRRELDEVIANIIFNKDNLGFSSSIQLTNFFELFLADLVEDRRL</sequence>
<dbReference type="PANTHER" id="PTHR33841:SF5">
    <property type="entry name" value="DNA METHYLASE (MODIFICATION METHYLASE) (METHYLTRANSFERASE)-RELATED"/>
    <property type="match status" value="1"/>
</dbReference>
<dbReference type="PROSITE" id="PS00092">
    <property type="entry name" value="N6_MTASE"/>
    <property type="match status" value="1"/>
</dbReference>
<evidence type="ECO:0000259" key="6">
    <source>
        <dbReference type="Pfam" id="PF15516"/>
    </source>
</evidence>
<dbReference type="Gene3D" id="3.40.50.12420">
    <property type="match status" value="1"/>
</dbReference>
<name>A0A3B0U973_9ZZZZ</name>
<protein>
    <submittedName>
        <fullName evidence="8">Uncharacterized protein</fullName>
    </submittedName>
</protein>
<evidence type="ECO:0000256" key="1">
    <source>
        <dbReference type="ARBA" id="ARBA00022603"/>
    </source>
</evidence>
<dbReference type="InterPro" id="IPR029063">
    <property type="entry name" value="SAM-dependent_MTases_sf"/>
</dbReference>
<evidence type="ECO:0000256" key="2">
    <source>
        <dbReference type="ARBA" id="ARBA00022679"/>
    </source>
</evidence>
<dbReference type="GO" id="GO:0009307">
    <property type="term" value="P:DNA restriction-modification system"/>
    <property type="evidence" value="ECO:0007669"/>
    <property type="project" value="UniProtKB-KW"/>
</dbReference>
<keyword evidence="3" id="KW-0949">S-adenosyl-L-methionine</keyword>
<dbReference type="InterPro" id="IPR050953">
    <property type="entry name" value="N4_N6_ade-DNA_methylase"/>
</dbReference>
<dbReference type="Gene3D" id="3.90.1570.30">
    <property type="match status" value="1"/>
</dbReference>
<dbReference type="GO" id="GO:0032259">
    <property type="term" value="P:methylation"/>
    <property type="evidence" value="ECO:0007669"/>
    <property type="project" value="UniProtKB-KW"/>
</dbReference>
<dbReference type="InterPro" id="IPR003356">
    <property type="entry name" value="DNA_methylase_A-5"/>
</dbReference>
<dbReference type="Pfam" id="PF02384">
    <property type="entry name" value="N6_Mtase"/>
    <property type="match status" value="1"/>
</dbReference>
<dbReference type="Pfam" id="PF15516">
    <property type="entry name" value="BpuSI_N"/>
    <property type="match status" value="1"/>
</dbReference>
<organism evidence="8">
    <name type="scientific">hydrothermal vent metagenome</name>
    <dbReference type="NCBI Taxonomy" id="652676"/>
    <lineage>
        <taxon>unclassified sequences</taxon>
        <taxon>metagenomes</taxon>
        <taxon>ecological metagenomes</taxon>
    </lineage>
</organism>
<feature type="domain" description="Restriction endonuclease BpuSI N-terminal" evidence="6">
    <location>
        <begin position="6"/>
        <end position="114"/>
    </location>
</feature>
<dbReference type="AlphaFoldDB" id="A0A3B0U973"/>
<reference evidence="8" key="1">
    <citation type="submission" date="2018-06" db="EMBL/GenBank/DDBJ databases">
        <authorList>
            <person name="Zhirakovskaya E."/>
        </authorList>
    </citation>
    <scope>NUCLEOTIDE SEQUENCE</scope>
</reference>
<accession>A0A3B0U973</accession>
<evidence type="ECO:0000256" key="3">
    <source>
        <dbReference type="ARBA" id="ARBA00022691"/>
    </source>
</evidence>
<evidence type="ECO:0000256" key="4">
    <source>
        <dbReference type="ARBA" id="ARBA00022747"/>
    </source>
</evidence>
<evidence type="ECO:0000313" key="8">
    <source>
        <dbReference type="EMBL" id="VAW17274.1"/>
    </source>
</evidence>
<dbReference type="PRINTS" id="PR00507">
    <property type="entry name" value="N12N6MTFRASE"/>
</dbReference>
<keyword evidence="2" id="KW-0808">Transferase</keyword>
<dbReference type="GO" id="GO:0008170">
    <property type="term" value="F:N-methyltransferase activity"/>
    <property type="evidence" value="ECO:0007669"/>
    <property type="project" value="InterPro"/>
</dbReference>
<dbReference type="SUPFAM" id="SSF53335">
    <property type="entry name" value="S-adenosyl-L-methionine-dependent methyltransferases"/>
    <property type="match status" value="1"/>
</dbReference>
<keyword evidence="1" id="KW-0489">Methyltransferase</keyword>
<dbReference type="PANTHER" id="PTHR33841">
    <property type="entry name" value="DNA METHYLTRANSFERASE YEEA-RELATED"/>
    <property type="match status" value="1"/>
</dbReference>
<feature type="domain" description="Restriction endonuclease BpuSI specificity" evidence="7">
    <location>
        <begin position="639"/>
        <end position="872"/>
    </location>
</feature>
<dbReference type="Pfam" id="PF22008">
    <property type="entry name" value="BpuSI_TRD"/>
    <property type="match status" value="1"/>
</dbReference>
<keyword evidence="4" id="KW-0680">Restriction system</keyword>
<dbReference type="GO" id="GO:0009007">
    <property type="term" value="F:site-specific DNA-methyltransferase (adenine-specific) activity"/>
    <property type="evidence" value="ECO:0007669"/>
    <property type="project" value="UniProtKB-EC"/>
</dbReference>
<feature type="domain" description="DNA methylase adenine-specific" evidence="5">
    <location>
        <begin position="322"/>
        <end position="562"/>
    </location>
</feature>
<proteinExistence type="predicted"/>
<gene>
    <name evidence="8" type="ORF">MNBD_BACTEROID03-2813</name>
</gene>